<dbReference type="STRING" id="49280.A9996_07610"/>
<evidence type="ECO:0000256" key="2">
    <source>
        <dbReference type="SAM" id="SignalP"/>
    </source>
</evidence>
<name>A0A1A7R1U2_9FLAO</name>
<feature type="coiled-coil region" evidence="1">
    <location>
        <begin position="631"/>
        <end position="658"/>
    </location>
</feature>
<sequence>MQRHLFNFITISIWLLCLICSGAAFSQDLENIGSKTVEKLKNSPLKIQGGISANGVYYNSNGRNSREPFTYFLQGNLNMSWLTFSMPLSYSFSNQGSNLGYQTPFKFNRLSIHPKYKWIQAHIGDVAMTFSPYTLSGHQFTGGGVELTPEGDFSISAMAGRLLKATEDDGQQQTLPAFRRMGYGTKLGWHKDRYKMGLTGFYAKDDIHSITAIPDDRNIAPKENLVVALDGEVTIAEHYTFKAEYASTAITKDLRAQTTDEKGSGLAAQLFNSRGSTEYYDAFKAGLDMQVDNMKVGVAYERIDPGYETLGAYFFNNDFENITLNASRPLFNNKLNLAFDIGYQRDNLDNQKAQATNRFVGALNATLRATNKITITGSYSNFSTHTNQRLNQFDAINDNDLTDDALQALEFKQLSQNANANLNWVLKEGELNSQNINLNYSLASSANEQAGIIRVGQANNFHNANAVYTIGFPKNSLNISTSLNYNYSDIGRDDSNAYGGGLDINKKLFGNKLNTTFGVAYNTNNNKENITNVLNFRVNGSMLVAEKHHFSLNAIQLFRSITAQDALNEITVTFGYAYAFDIGKPKLKIITKEKAFSFSYKLHTFTGDHELISREITSLIHSQEFNAIQDIDGIRLELSKLENDLKASENSSDQVYKNAGIAYLKLVYSHKDFLNTYHNLVFKGLKRLSVEASNFDYSLEKDYLDQLAIMNTAKASGKKISEIDTKNLAVKERKHQAHTWMQAQLNVLTLGDVLNDQEPLKEFRSKYLSKVFKMLENKKTNDEVELYLVGQLADFYHKKSIEFQD</sequence>
<evidence type="ECO:0000313" key="4">
    <source>
        <dbReference type="Proteomes" id="UP000248987"/>
    </source>
</evidence>
<dbReference type="AlphaFoldDB" id="A0A1A7R1U2"/>
<keyword evidence="1" id="KW-0175">Coiled coil</keyword>
<keyword evidence="4" id="KW-1185">Reference proteome</keyword>
<dbReference type="EMBL" id="QLLQ01000030">
    <property type="protein sequence ID" value="RAJ17729.1"/>
    <property type="molecule type" value="Genomic_DNA"/>
</dbReference>
<reference evidence="3 4" key="1">
    <citation type="submission" date="2018-06" db="EMBL/GenBank/DDBJ databases">
        <title>Genomic Encyclopedia of Archaeal and Bacterial Type Strains, Phase II (KMG-II): from individual species to whole genera.</title>
        <authorList>
            <person name="Goeker M."/>
        </authorList>
    </citation>
    <scope>NUCLEOTIDE SEQUENCE [LARGE SCALE GENOMIC DNA]</scope>
    <source>
        <strain evidence="3 4">DSM 12408</strain>
    </source>
</reference>
<gene>
    <name evidence="3" type="ORF">LX77_03835</name>
</gene>
<feature type="signal peptide" evidence="2">
    <location>
        <begin position="1"/>
        <end position="26"/>
    </location>
</feature>
<keyword evidence="2" id="KW-0732">Signal</keyword>
<evidence type="ECO:0000313" key="3">
    <source>
        <dbReference type="EMBL" id="RAJ17729.1"/>
    </source>
</evidence>
<comment type="caution">
    <text evidence="3">The sequence shown here is derived from an EMBL/GenBank/DDBJ whole genome shotgun (WGS) entry which is preliminary data.</text>
</comment>
<evidence type="ECO:0008006" key="5">
    <source>
        <dbReference type="Google" id="ProtNLM"/>
    </source>
</evidence>
<proteinExistence type="predicted"/>
<organism evidence="3 4">
    <name type="scientific">Gelidibacter algens</name>
    <dbReference type="NCBI Taxonomy" id="49280"/>
    <lineage>
        <taxon>Bacteria</taxon>
        <taxon>Pseudomonadati</taxon>
        <taxon>Bacteroidota</taxon>
        <taxon>Flavobacteriia</taxon>
        <taxon>Flavobacteriales</taxon>
        <taxon>Flavobacteriaceae</taxon>
        <taxon>Gelidibacter</taxon>
    </lineage>
</organism>
<dbReference type="Proteomes" id="UP000248987">
    <property type="component" value="Unassembled WGS sequence"/>
</dbReference>
<feature type="chain" id="PRO_5030025502" description="Outer membrane beta-barrel protein" evidence="2">
    <location>
        <begin position="27"/>
        <end position="805"/>
    </location>
</feature>
<evidence type="ECO:0000256" key="1">
    <source>
        <dbReference type="SAM" id="Coils"/>
    </source>
</evidence>
<protein>
    <recommendedName>
        <fullName evidence="5">Outer membrane beta-barrel protein</fullName>
    </recommendedName>
</protein>
<accession>A0A1A7R1U2</accession>
<dbReference type="SUPFAM" id="SSF56935">
    <property type="entry name" value="Porins"/>
    <property type="match status" value="1"/>
</dbReference>